<dbReference type="SMART" id="SM00344">
    <property type="entry name" value="HTH_ASNC"/>
    <property type="match status" value="1"/>
</dbReference>
<proteinExistence type="predicted"/>
<gene>
    <name evidence="6" type="ORF">RPE78_05295</name>
</gene>
<reference evidence="6 7" key="1">
    <citation type="submission" date="2023-09" db="EMBL/GenBank/DDBJ databases">
        <title>Thioclava shenzhenensis sp. nov., a multidrug resistant bacteria-antagonizing species isolated from coastal seawater.</title>
        <authorList>
            <person name="Long M."/>
        </authorList>
    </citation>
    <scope>NUCLEOTIDE SEQUENCE [LARGE SCALE GENOMIC DNA]</scope>
    <source>
        <strain evidence="6 7">FTW29</strain>
    </source>
</reference>
<dbReference type="EMBL" id="CP135443">
    <property type="protein sequence ID" value="WRY34705.1"/>
    <property type="molecule type" value="Genomic_DNA"/>
</dbReference>
<keyword evidence="3" id="KW-0010">Activator</keyword>
<dbReference type="PANTHER" id="PTHR30154">
    <property type="entry name" value="LEUCINE-RESPONSIVE REGULATORY PROTEIN"/>
    <property type="match status" value="1"/>
</dbReference>
<name>A0ABZ1E1Y9_9RHOB</name>
<dbReference type="InterPro" id="IPR000485">
    <property type="entry name" value="AsnC-type_HTH_dom"/>
</dbReference>
<keyword evidence="7" id="KW-1185">Reference proteome</keyword>
<evidence type="ECO:0000313" key="6">
    <source>
        <dbReference type="EMBL" id="WRY34705.1"/>
    </source>
</evidence>
<accession>A0ABZ1E1Y9</accession>
<dbReference type="PANTHER" id="PTHR30154:SF0">
    <property type="entry name" value="LEUCINE-RESPONSIVE REGULATORY PROTEIN"/>
    <property type="match status" value="1"/>
</dbReference>
<evidence type="ECO:0000256" key="1">
    <source>
        <dbReference type="ARBA" id="ARBA00023015"/>
    </source>
</evidence>
<dbReference type="CDD" id="cd00090">
    <property type="entry name" value="HTH_ARSR"/>
    <property type="match status" value="1"/>
</dbReference>
<dbReference type="Gene3D" id="1.10.10.10">
    <property type="entry name" value="Winged helix-like DNA-binding domain superfamily/Winged helix DNA-binding domain"/>
    <property type="match status" value="1"/>
</dbReference>
<dbReference type="InterPro" id="IPR036390">
    <property type="entry name" value="WH_DNA-bd_sf"/>
</dbReference>
<dbReference type="InterPro" id="IPR019888">
    <property type="entry name" value="Tscrpt_reg_AsnC-like"/>
</dbReference>
<keyword evidence="1" id="KW-0805">Transcription regulation</keyword>
<keyword evidence="2" id="KW-0238">DNA-binding</keyword>
<dbReference type="InterPro" id="IPR036388">
    <property type="entry name" value="WH-like_DNA-bd_sf"/>
</dbReference>
<organism evidence="6 7">
    <name type="scientific">Thioclava litoralis</name>
    <dbReference type="NCBI Taxonomy" id="3076557"/>
    <lineage>
        <taxon>Bacteria</taxon>
        <taxon>Pseudomonadati</taxon>
        <taxon>Pseudomonadota</taxon>
        <taxon>Alphaproteobacteria</taxon>
        <taxon>Rhodobacterales</taxon>
        <taxon>Paracoccaceae</taxon>
        <taxon>Thioclava</taxon>
    </lineage>
</organism>
<dbReference type="Pfam" id="PF01037">
    <property type="entry name" value="AsnC_trans_reg"/>
    <property type="match status" value="1"/>
</dbReference>
<dbReference type="SUPFAM" id="SSF54909">
    <property type="entry name" value="Dimeric alpha+beta barrel"/>
    <property type="match status" value="1"/>
</dbReference>
<dbReference type="RefSeq" id="WP_339108448.1">
    <property type="nucleotide sequence ID" value="NZ_CP135443.1"/>
</dbReference>
<evidence type="ECO:0000313" key="7">
    <source>
        <dbReference type="Proteomes" id="UP001623290"/>
    </source>
</evidence>
<evidence type="ECO:0000256" key="4">
    <source>
        <dbReference type="ARBA" id="ARBA00023163"/>
    </source>
</evidence>
<dbReference type="Pfam" id="PF13412">
    <property type="entry name" value="HTH_24"/>
    <property type="match status" value="1"/>
</dbReference>
<dbReference type="SUPFAM" id="SSF46785">
    <property type="entry name" value="Winged helix' DNA-binding domain"/>
    <property type="match status" value="1"/>
</dbReference>
<dbReference type="InterPro" id="IPR011008">
    <property type="entry name" value="Dimeric_a/b-barrel"/>
</dbReference>
<dbReference type="InterPro" id="IPR011991">
    <property type="entry name" value="ArsR-like_HTH"/>
</dbReference>
<protein>
    <submittedName>
        <fullName evidence="6">Lrp/AsnC family transcriptional regulator</fullName>
    </submittedName>
</protein>
<dbReference type="InterPro" id="IPR019887">
    <property type="entry name" value="Tscrpt_reg_AsnC/Lrp_C"/>
</dbReference>
<keyword evidence="4" id="KW-0804">Transcription</keyword>
<evidence type="ECO:0000256" key="3">
    <source>
        <dbReference type="ARBA" id="ARBA00023159"/>
    </source>
</evidence>
<dbReference type="Proteomes" id="UP001623290">
    <property type="component" value="Chromosome"/>
</dbReference>
<feature type="domain" description="HTH asnC-type" evidence="5">
    <location>
        <begin position="8"/>
        <end position="69"/>
    </location>
</feature>
<evidence type="ECO:0000256" key="2">
    <source>
        <dbReference type="ARBA" id="ARBA00023125"/>
    </source>
</evidence>
<dbReference type="PROSITE" id="PS50956">
    <property type="entry name" value="HTH_ASNC_2"/>
    <property type="match status" value="1"/>
</dbReference>
<dbReference type="PRINTS" id="PR00033">
    <property type="entry name" value="HTHASNC"/>
</dbReference>
<dbReference type="Gene3D" id="3.30.70.920">
    <property type="match status" value="1"/>
</dbReference>
<sequence length="159" mass="17670">MPNDLPDLDNYDQKILAALSEEGRLSVTELARRVGLTKTPVQARMKRLEDLGVIKGYRAVLSPIRMGLSHVAFVEVRLLDTREVSLAAFNRAVRALPEVEECHMIAGGFDYLLKVRTRDITDYRRVMGEKISALPHVSSTTTYVAMETVTDAAAISPQV</sequence>
<evidence type="ECO:0000259" key="5">
    <source>
        <dbReference type="PROSITE" id="PS50956"/>
    </source>
</evidence>